<protein>
    <submittedName>
        <fullName evidence="4">Gluconolactonase</fullName>
    </submittedName>
</protein>
<evidence type="ECO:0000256" key="2">
    <source>
        <dbReference type="SAM" id="SignalP"/>
    </source>
</evidence>
<dbReference type="RefSeq" id="WP_082045734.1">
    <property type="nucleotide sequence ID" value="NZ_JXQW01000008.1"/>
</dbReference>
<dbReference type="Pfam" id="PF08450">
    <property type="entry name" value="SGL"/>
    <property type="match status" value="1"/>
</dbReference>
<evidence type="ECO:0000259" key="3">
    <source>
        <dbReference type="Pfam" id="PF08450"/>
    </source>
</evidence>
<gene>
    <name evidence="4" type="ORF">RU08_05585</name>
</gene>
<evidence type="ECO:0000313" key="4">
    <source>
        <dbReference type="EMBL" id="KIQ04488.1"/>
    </source>
</evidence>
<accession>A0A0D0L474</accession>
<dbReference type="Proteomes" id="UP000032068">
    <property type="component" value="Unassembled WGS sequence"/>
</dbReference>
<feature type="domain" description="SMP-30/Gluconolactonase/LRE-like region" evidence="3">
    <location>
        <begin position="58"/>
        <end position="318"/>
    </location>
</feature>
<dbReference type="PANTHER" id="PTHR47572:SF4">
    <property type="entry name" value="LACTONASE DRP35"/>
    <property type="match status" value="1"/>
</dbReference>
<sequence>MARLTRCSTLALLLGPLIGCTAAPEQDPRVELIADSPSFNELIAANPRVESITTDAVWAEGPVCLADGRLIWSDVKRNSVMSWKEGQDVQTWLAKSDFQNGHALDHDGRVIAASHGQRAIVRREAGGRWRVLVDRYQGKRLNSPNDVVVAADGGIWFSDPTFGLFNEKEGYGGTQEQDGEYVYRYDPLTNSLTRMATPEVHAPNGLAFSPDGDRLYIADSQQAHDFNDESLAHHIVVYDVKDNALSGARVFAEISPGIPDGIKVDENGNVWSSSKEGLQVFSPQGERLGMIRVASSDTGNLTFCSTDDQHWLYITAANQVLRIASKVGGAGR</sequence>
<keyword evidence="2" id="KW-0732">Signal</keyword>
<name>A0A0D0L474_9PSED</name>
<dbReference type="GO" id="GO:0016787">
    <property type="term" value="F:hydrolase activity"/>
    <property type="evidence" value="ECO:0007669"/>
    <property type="project" value="UniProtKB-KW"/>
</dbReference>
<dbReference type="InterPro" id="IPR013658">
    <property type="entry name" value="SGL"/>
</dbReference>
<organism evidence="4 5">
    <name type="scientific">Pseudomonas fulva</name>
    <dbReference type="NCBI Taxonomy" id="47880"/>
    <lineage>
        <taxon>Bacteria</taxon>
        <taxon>Pseudomonadati</taxon>
        <taxon>Pseudomonadota</taxon>
        <taxon>Gammaproteobacteria</taxon>
        <taxon>Pseudomonadales</taxon>
        <taxon>Pseudomonadaceae</taxon>
        <taxon>Pseudomonas</taxon>
    </lineage>
</organism>
<dbReference type="InterPro" id="IPR051262">
    <property type="entry name" value="SMP-30/CGR1_Lactonase"/>
</dbReference>
<dbReference type="PANTHER" id="PTHR47572">
    <property type="entry name" value="LIPOPROTEIN-RELATED"/>
    <property type="match status" value="1"/>
</dbReference>
<dbReference type="EMBL" id="JXQW01000008">
    <property type="protein sequence ID" value="KIQ04488.1"/>
    <property type="molecule type" value="Genomic_DNA"/>
</dbReference>
<proteinExistence type="predicted"/>
<dbReference type="AlphaFoldDB" id="A0A0D0L474"/>
<keyword evidence="1" id="KW-0378">Hydrolase</keyword>
<dbReference type="SUPFAM" id="SSF63829">
    <property type="entry name" value="Calcium-dependent phosphotriesterase"/>
    <property type="match status" value="1"/>
</dbReference>
<dbReference type="InterPro" id="IPR011042">
    <property type="entry name" value="6-blade_b-propeller_TolB-like"/>
</dbReference>
<feature type="chain" id="PRO_5002226766" evidence="2">
    <location>
        <begin position="23"/>
        <end position="332"/>
    </location>
</feature>
<reference evidence="4 5" key="1">
    <citation type="submission" date="2014-12" db="EMBL/GenBank/DDBJ databases">
        <title>16Stimator: statistical estimation of ribosomal gene copy numbers from draft genome assemblies.</title>
        <authorList>
            <person name="Perisin M.A."/>
            <person name="Vetter M."/>
            <person name="Gilbert J.A."/>
            <person name="Bergelson J."/>
        </authorList>
    </citation>
    <scope>NUCLEOTIDE SEQUENCE [LARGE SCALE GENOMIC DNA]</scope>
    <source>
        <strain evidence="4 5">MEJ086</strain>
    </source>
</reference>
<evidence type="ECO:0000256" key="1">
    <source>
        <dbReference type="ARBA" id="ARBA00022801"/>
    </source>
</evidence>
<comment type="caution">
    <text evidence="4">The sequence shown here is derived from an EMBL/GenBank/DDBJ whole genome shotgun (WGS) entry which is preliminary data.</text>
</comment>
<evidence type="ECO:0000313" key="5">
    <source>
        <dbReference type="Proteomes" id="UP000032068"/>
    </source>
</evidence>
<dbReference type="Gene3D" id="2.120.10.30">
    <property type="entry name" value="TolB, C-terminal domain"/>
    <property type="match status" value="1"/>
</dbReference>
<feature type="signal peptide" evidence="2">
    <location>
        <begin position="1"/>
        <end position="22"/>
    </location>
</feature>